<keyword evidence="1" id="KW-0472">Membrane</keyword>
<dbReference type="AlphaFoldDB" id="A0A517P361"/>
<evidence type="ECO:0000313" key="2">
    <source>
        <dbReference type="EMBL" id="QDT13819.1"/>
    </source>
</evidence>
<reference evidence="2 3" key="1">
    <citation type="submission" date="2019-02" db="EMBL/GenBank/DDBJ databases">
        <title>Deep-cultivation of Planctomycetes and their phenomic and genomic characterization uncovers novel biology.</title>
        <authorList>
            <person name="Wiegand S."/>
            <person name="Jogler M."/>
            <person name="Boedeker C."/>
            <person name="Pinto D."/>
            <person name="Vollmers J."/>
            <person name="Rivas-Marin E."/>
            <person name="Kohn T."/>
            <person name="Peeters S.H."/>
            <person name="Heuer A."/>
            <person name="Rast P."/>
            <person name="Oberbeckmann S."/>
            <person name="Bunk B."/>
            <person name="Jeske O."/>
            <person name="Meyerdierks A."/>
            <person name="Storesund J.E."/>
            <person name="Kallscheuer N."/>
            <person name="Luecker S."/>
            <person name="Lage O.M."/>
            <person name="Pohl T."/>
            <person name="Merkel B.J."/>
            <person name="Hornburger P."/>
            <person name="Mueller R.-W."/>
            <person name="Bruemmer F."/>
            <person name="Labrenz M."/>
            <person name="Spormann A.M."/>
            <person name="Op den Camp H."/>
            <person name="Overmann J."/>
            <person name="Amann R."/>
            <person name="Jetten M.S.M."/>
            <person name="Mascher T."/>
            <person name="Medema M.H."/>
            <person name="Devos D.P."/>
            <person name="Kaster A.-K."/>
            <person name="Ovreas L."/>
            <person name="Rohde M."/>
            <person name="Galperin M.Y."/>
            <person name="Jogler C."/>
        </authorList>
    </citation>
    <scope>NUCLEOTIDE SEQUENCE [LARGE SCALE GENOMIC DNA]</scope>
    <source>
        <strain evidence="2 3">K23_9</strain>
    </source>
</reference>
<feature type="transmembrane region" description="Helical" evidence="1">
    <location>
        <begin position="9"/>
        <end position="30"/>
    </location>
</feature>
<proteinExistence type="predicted"/>
<dbReference type="RefSeq" id="WP_145421658.1">
    <property type="nucleotide sequence ID" value="NZ_CP036526.1"/>
</dbReference>
<organism evidence="2 3">
    <name type="scientific">Stieleria marina</name>
    <dbReference type="NCBI Taxonomy" id="1930275"/>
    <lineage>
        <taxon>Bacteria</taxon>
        <taxon>Pseudomonadati</taxon>
        <taxon>Planctomycetota</taxon>
        <taxon>Planctomycetia</taxon>
        <taxon>Pirellulales</taxon>
        <taxon>Pirellulaceae</taxon>
        <taxon>Stieleria</taxon>
    </lineage>
</organism>
<keyword evidence="1" id="KW-0812">Transmembrane</keyword>
<keyword evidence="3" id="KW-1185">Reference proteome</keyword>
<keyword evidence="1" id="KW-1133">Transmembrane helix</keyword>
<sequence>MNKKTFNQIILKHSLLWGWAFITPPVVMVVLDGFDKHTPNNIALFSTFMLMIPFLFSTKLITSALSPLVTNDEAE</sequence>
<accession>A0A517P361</accession>
<evidence type="ECO:0000313" key="3">
    <source>
        <dbReference type="Proteomes" id="UP000319817"/>
    </source>
</evidence>
<dbReference type="Proteomes" id="UP000319817">
    <property type="component" value="Chromosome"/>
</dbReference>
<dbReference type="EMBL" id="CP036526">
    <property type="protein sequence ID" value="QDT13819.1"/>
    <property type="molecule type" value="Genomic_DNA"/>
</dbReference>
<evidence type="ECO:0000256" key="1">
    <source>
        <dbReference type="SAM" id="Phobius"/>
    </source>
</evidence>
<feature type="transmembrane region" description="Helical" evidence="1">
    <location>
        <begin position="42"/>
        <end position="61"/>
    </location>
</feature>
<name>A0A517P361_9BACT</name>
<gene>
    <name evidence="2" type="ORF">K239x_58390</name>
</gene>
<protein>
    <submittedName>
        <fullName evidence="2">Uncharacterized protein</fullName>
    </submittedName>
</protein>